<name>A0A4V1L579_9BACT</name>
<gene>
    <name evidence="1" type="ORF">GRAN_3928</name>
</gene>
<evidence type="ECO:0000313" key="1">
    <source>
        <dbReference type="EMBL" id="RXH54824.1"/>
    </source>
</evidence>
<reference evidence="1 2" key="1">
    <citation type="submission" date="2018-11" db="EMBL/GenBank/DDBJ databases">
        <authorList>
            <person name="Mardanov A.V."/>
            <person name="Ravin N.V."/>
            <person name="Dedysh S.N."/>
        </authorList>
    </citation>
    <scope>NUCLEOTIDE SEQUENCE [LARGE SCALE GENOMIC DNA]</scope>
    <source>
        <strain evidence="1 2">AF10</strain>
    </source>
</reference>
<accession>A0A4V1L579</accession>
<protein>
    <submittedName>
        <fullName evidence="1">Uncharacterized protein</fullName>
    </submittedName>
</protein>
<keyword evidence="2" id="KW-1185">Reference proteome</keyword>
<dbReference type="Proteomes" id="UP000289437">
    <property type="component" value="Unassembled WGS sequence"/>
</dbReference>
<proteinExistence type="predicted"/>
<dbReference type="EMBL" id="RDSM01000003">
    <property type="protein sequence ID" value="RXH54824.1"/>
    <property type="molecule type" value="Genomic_DNA"/>
</dbReference>
<reference evidence="2" key="2">
    <citation type="submission" date="2019-02" db="EMBL/GenBank/DDBJ databases">
        <title>Granulicella sibirica sp. nov., a psychrotolerant acidobacterium isolated from an organic soil layer in forested tundra, West Siberia.</title>
        <authorList>
            <person name="Oshkin I.Y."/>
            <person name="Kulichevskaya I.S."/>
            <person name="Rijpstra W.I.C."/>
            <person name="Sinninghe Damste J.S."/>
            <person name="Rakitin A.L."/>
            <person name="Ravin N.V."/>
            <person name="Dedysh S.N."/>
        </authorList>
    </citation>
    <scope>NUCLEOTIDE SEQUENCE [LARGE SCALE GENOMIC DNA]</scope>
    <source>
        <strain evidence="2">AF10</strain>
    </source>
</reference>
<organism evidence="1 2">
    <name type="scientific">Granulicella sibirica</name>
    <dbReference type="NCBI Taxonomy" id="2479048"/>
    <lineage>
        <taxon>Bacteria</taxon>
        <taxon>Pseudomonadati</taxon>
        <taxon>Acidobacteriota</taxon>
        <taxon>Terriglobia</taxon>
        <taxon>Terriglobales</taxon>
        <taxon>Acidobacteriaceae</taxon>
        <taxon>Granulicella</taxon>
    </lineage>
</organism>
<sequence length="41" mass="4417">MSRVSRAAKQGKLDHLSCALLSSPSAKSPDRALKLVLRLLV</sequence>
<dbReference type="AlphaFoldDB" id="A0A4V1L579"/>
<evidence type="ECO:0000313" key="2">
    <source>
        <dbReference type="Proteomes" id="UP000289437"/>
    </source>
</evidence>
<comment type="caution">
    <text evidence="1">The sequence shown here is derived from an EMBL/GenBank/DDBJ whole genome shotgun (WGS) entry which is preliminary data.</text>
</comment>